<dbReference type="OrthoDB" id="7364083at2"/>
<name>A0A1E5FBL0_VIBSP</name>
<protein>
    <submittedName>
        <fullName evidence="2">Lipoate--protein ligase</fullName>
    </submittedName>
</protein>
<evidence type="ECO:0000313" key="2">
    <source>
        <dbReference type="EMBL" id="OEF85847.1"/>
    </source>
</evidence>
<dbReference type="SUPFAM" id="SSF55681">
    <property type="entry name" value="Class II aaRS and biotin synthetases"/>
    <property type="match status" value="1"/>
</dbReference>
<comment type="caution">
    <text evidence="2">The sequence shown here is derived from an EMBL/GenBank/DDBJ whole genome shotgun (WGS) entry which is preliminary data.</text>
</comment>
<dbReference type="Proteomes" id="UP000094802">
    <property type="component" value="Unassembled WGS sequence"/>
</dbReference>
<dbReference type="InterPro" id="IPR004143">
    <property type="entry name" value="BPL_LPL_catalytic"/>
</dbReference>
<organism evidence="2 3">
    <name type="scientific">Vibrio splendidus 12E03</name>
    <dbReference type="NCBI Taxonomy" id="1191305"/>
    <lineage>
        <taxon>Bacteria</taxon>
        <taxon>Pseudomonadati</taxon>
        <taxon>Pseudomonadota</taxon>
        <taxon>Gammaproteobacteria</taxon>
        <taxon>Vibrionales</taxon>
        <taxon>Vibrionaceae</taxon>
        <taxon>Vibrio</taxon>
    </lineage>
</organism>
<dbReference type="InterPro" id="IPR050664">
    <property type="entry name" value="Octanoyltrans_LipM/LipL"/>
</dbReference>
<accession>A0A1E5FBL0</accession>
<dbReference type="InterPro" id="IPR045864">
    <property type="entry name" value="aa-tRNA-synth_II/BPL/LPL"/>
</dbReference>
<dbReference type="PANTHER" id="PTHR43679:SF2">
    <property type="entry name" value="OCTANOYL-[GCVH]:PROTEIN N-OCTANOYLTRANSFERASE"/>
    <property type="match status" value="1"/>
</dbReference>
<dbReference type="Pfam" id="PF21948">
    <property type="entry name" value="LplA-B_cat"/>
    <property type="match status" value="1"/>
</dbReference>
<dbReference type="EMBL" id="AJZD02000332">
    <property type="protein sequence ID" value="OEF85847.1"/>
    <property type="molecule type" value="Genomic_DNA"/>
</dbReference>
<dbReference type="PANTHER" id="PTHR43679">
    <property type="entry name" value="OCTANOYLTRANSFERASE LIPM-RELATED"/>
    <property type="match status" value="1"/>
</dbReference>
<dbReference type="RefSeq" id="WP_029405403.1">
    <property type="nucleotide sequence ID" value="NZ_AJZD02000332.1"/>
</dbReference>
<evidence type="ECO:0000313" key="3">
    <source>
        <dbReference type="Proteomes" id="UP000094802"/>
    </source>
</evidence>
<sequence length="233" mass="26103">MKLTNKLVRYPHIDVERAFEKEDELLQQIQNGEIGQALMLWQAKTPTLVLPAGKKWPVTLESRKQLEAQGWQLSSRKTGGAPVPQLPGVINLSHIYHWPSDEAYNIQKAYLHLCDVLTQFFKELGVDVDVHATPGSYCDGDYNLNINKQKIVGTAQRVLLKRGGGQIVLSQACILLDADLEHIVAPVNFYNQICANPTVVEPHVHTLLSEHVTPMPNVDSLFQQLSQAFIKHA</sequence>
<evidence type="ECO:0000259" key="1">
    <source>
        <dbReference type="PROSITE" id="PS51733"/>
    </source>
</evidence>
<dbReference type="Gene3D" id="3.30.930.10">
    <property type="entry name" value="Bira Bifunctional Protein, Domain 2"/>
    <property type="match status" value="1"/>
</dbReference>
<dbReference type="GO" id="GO:0016874">
    <property type="term" value="F:ligase activity"/>
    <property type="evidence" value="ECO:0007669"/>
    <property type="project" value="UniProtKB-KW"/>
</dbReference>
<reference evidence="2 3" key="1">
    <citation type="journal article" date="2012" name="Science">
        <title>Ecological populations of bacteria act as socially cohesive units of antibiotic production and resistance.</title>
        <authorList>
            <person name="Cordero O.X."/>
            <person name="Wildschutte H."/>
            <person name="Kirkup B."/>
            <person name="Proehl S."/>
            <person name="Ngo L."/>
            <person name="Hussain F."/>
            <person name="Le Roux F."/>
            <person name="Mincer T."/>
            <person name="Polz M.F."/>
        </authorList>
    </citation>
    <scope>NUCLEOTIDE SEQUENCE [LARGE SCALE GENOMIC DNA]</scope>
    <source>
        <strain evidence="2 3">12E03</strain>
    </source>
</reference>
<keyword evidence="2" id="KW-0436">Ligase</keyword>
<feature type="domain" description="BPL/LPL catalytic" evidence="1">
    <location>
        <begin position="32"/>
        <end position="220"/>
    </location>
</feature>
<dbReference type="AlphaFoldDB" id="A0A1E5FBL0"/>
<gene>
    <name evidence="2" type="ORF">A142_11420</name>
</gene>
<proteinExistence type="predicted"/>
<dbReference type="PROSITE" id="PS51733">
    <property type="entry name" value="BPL_LPL_CATALYTIC"/>
    <property type="match status" value="1"/>
</dbReference>